<sequence>MEAINKIHHISAIVGNPVETVEFYRDILGLKFVKRTVNFDDPGVYHLYFGDDDATPGTIITFFNWVNAYEGRVGSGQVGRIAFRIPKGSLDYWKTYLEEKQIDVRLTGLFNGATLEFTDYHGLALALVEGTEEADNHKIIGFHGSMLLSSKPDVTLRTLTDDMGLVVTDTTDYYYHLETIGAERHHLIIPRQPLRNGRWGVGTVHHIAWSVPNKEIHREWQEDLYNKGYAVTEIKPRHYFDAIYLKEKGDIIFEYATDTPGFFIDETKEEAGSSLMLPPWYEAHRAEYEAALPELNV</sequence>
<dbReference type="GO" id="GO:0051213">
    <property type="term" value="F:dioxygenase activity"/>
    <property type="evidence" value="ECO:0007669"/>
    <property type="project" value="UniProtKB-KW"/>
</dbReference>
<dbReference type="PANTHER" id="PTHR36110:SF2">
    <property type="entry name" value="RING-CLEAVING DIOXYGENASE MHQE-RELATED"/>
    <property type="match status" value="1"/>
</dbReference>
<dbReference type="Gene3D" id="3.10.180.10">
    <property type="entry name" value="2,3-Dihydroxybiphenyl 1,2-Dioxygenase, domain 1"/>
    <property type="match status" value="2"/>
</dbReference>
<protein>
    <submittedName>
        <fullName evidence="2">Ring-cleaving dioxygenase</fullName>
    </submittedName>
</protein>
<reference evidence="2 3" key="1">
    <citation type="submission" date="2019-11" db="EMBL/GenBank/DDBJ databases">
        <title>Characterisation of Fundicoccus ignavus gen. nov. sp. nov., a novel genus of the family Aerococcaceae isolated from bulk tank milk.</title>
        <authorList>
            <person name="Siebert A."/>
            <person name="Huptas C."/>
            <person name="Wenning M."/>
            <person name="Scherer S."/>
            <person name="Doll E.V."/>
        </authorList>
    </citation>
    <scope>NUCLEOTIDE SEQUENCE [LARGE SCALE GENOMIC DNA]</scope>
    <source>
        <strain evidence="2 3">WS4759</strain>
    </source>
</reference>
<dbReference type="EMBL" id="WJQS01000003">
    <property type="protein sequence ID" value="MRI85274.1"/>
    <property type="molecule type" value="Genomic_DNA"/>
</dbReference>
<keyword evidence="2" id="KW-0560">Oxidoreductase</keyword>
<dbReference type="RefSeq" id="WP_153863387.1">
    <property type="nucleotide sequence ID" value="NZ_WJQS01000003.1"/>
</dbReference>
<dbReference type="Proteomes" id="UP000430975">
    <property type="component" value="Unassembled WGS sequence"/>
</dbReference>
<gene>
    <name evidence="2" type="ORF">GIY09_05215</name>
</gene>
<dbReference type="PANTHER" id="PTHR36110">
    <property type="entry name" value="RING-CLEAVING DIOXYGENASE MHQE-RELATED"/>
    <property type="match status" value="1"/>
</dbReference>
<organism evidence="2 3">
    <name type="scientific">Fundicoccus ignavus</name>
    <dbReference type="NCBI Taxonomy" id="2664442"/>
    <lineage>
        <taxon>Bacteria</taxon>
        <taxon>Bacillati</taxon>
        <taxon>Bacillota</taxon>
        <taxon>Bacilli</taxon>
        <taxon>Lactobacillales</taxon>
        <taxon>Aerococcaceae</taxon>
        <taxon>Fundicoccus</taxon>
    </lineage>
</organism>
<accession>A0A6I2GF22</accession>
<evidence type="ECO:0000313" key="2">
    <source>
        <dbReference type="EMBL" id="MRI85274.1"/>
    </source>
</evidence>
<dbReference type="InterPro" id="IPR037523">
    <property type="entry name" value="VOC_core"/>
</dbReference>
<keyword evidence="3" id="KW-1185">Reference proteome</keyword>
<dbReference type="AlphaFoldDB" id="A0A6I2GF22"/>
<dbReference type="InterPro" id="IPR052537">
    <property type="entry name" value="Extradiol_RC_dioxygenase"/>
</dbReference>
<evidence type="ECO:0000259" key="1">
    <source>
        <dbReference type="PROSITE" id="PS51819"/>
    </source>
</evidence>
<evidence type="ECO:0000313" key="3">
    <source>
        <dbReference type="Proteomes" id="UP000430975"/>
    </source>
</evidence>
<dbReference type="InterPro" id="IPR004360">
    <property type="entry name" value="Glyas_Fos-R_dOase_dom"/>
</dbReference>
<dbReference type="SUPFAM" id="SSF54593">
    <property type="entry name" value="Glyoxalase/Bleomycin resistance protein/Dihydroxybiphenyl dioxygenase"/>
    <property type="match status" value="1"/>
</dbReference>
<feature type="domain" description="VOC" evidence="1">
    <location>
        <begin position="141"/>
        <end position="258"/>
    </location>
</feature>
<dbReference type="InterPro" id="IPR029068">
    <property type="entry name" value="Glyas_Bleomycin-R_OHBP_Dase"/>
</dbReference>
<name>A0A6I2GF22_9LACT</name>
<proteinExistence type="predicted"/>
<keyword evidence="2" id="KW-0223">Dioxygenase</keyword>
<feature type="domain" description="VOC" evidence="1">
    <location>
        <begin position="6"/>
        <end position="130"/>
    </location>
</feature>
<dbReference type="Pfam" id="PF00903">
    <property type="entry name" value="Glyoxalase"/>
    <property type="match status" value="1"/>
</dbReference>
<comment type="caution">
    <text evidence="2">The sequence shown here is derived from an EMBL/GenBank/DDBJ whole genome shotgun (WGS) entry which is preliminary data.</text>
</comment>
<dbReference type="PROSITE" id="PS51819">
    <property type="entry name" value="VOC"/>
    <property type="match status" value="2"/>
</dbReference>